<comment type="caution">
    <text evidence="2">The sequence shown here is derived from an EMBL/GenBank/DDBJ whole genome shotgun (WGS) entry which is preliminary data.</text>
</comment>
<proteinExistence type="predicted"/>
<organism evidence="2 3">
    <name type="scientific">Plakobranchus ocellatus</name>
    <dbReference type="NCBI Taxonomy" id="259542"/>
    <lineage>
        <taxon>Eukaryota</taxon>
        <taxon>Metazoa</taxon>
        <taxon>Spiralia</taxon>
        <taxon>Lophotrochozoa</taxon>
        <taxon>Mollusca</taxon>
        <taxon>Gastropoda</taxon>
        <taxon>Heterobranchia</taxon>
        <taxon>Euthyneura</taxon>
        <taxon>Panpulmonata</taxon>
        <taxon>Sacoglossa</taxon>
        <taxon>Placobranchoidea</taxon>
        <taxon>Plakobranchidae</taxon>
        <taxon>Plakobranchus</taxon>
    </lineage>
</organism>
<dbReference type="AlphaFoldDB" id="A0AAV4DRN1"/>
<name>A0AAV4DRN1_9GAST</name>
<sequence length="89" mass="10377">MKNFHSRLWMKLDMIKEVVEDQTEVGNGHLENEMGLTERNKAYIYTPNTDRQSGVLYCVKDNNDDDVDDHDDDGDDDDNDDDDDDDDDF</sequence>
<evidence type="ECO:0000313" key="2">
    <source>
        <dbReference type="EMBL" id="GFO46679.1"/>
    </source>
</evidence>
<protein>
    <submittedName>
        <fullName evidence="2">Uncharacterized protein</fullName>
    </submittedName>
</protein>
<accession>A0AAV4DRN1</accession>
<evidence type="ECO:0000256" key="1">
    <source>
        <dbReference type="SAM" id="MobiDB-lite"/>
    </source>
</evidence>
<feature type="compositionally biased region" description="Acidic residues" evidence="1">
    <location>
        <begin position="63"/>
        <end position="89"/>
    </location>
</feature>
<keyword evidence="3" id="KW-1185">Reference proteome</keyword>
<gene>
    <name evidence="2" type="ORF">PoB_007318400</name>
</gene>
<dbReference type="EMBL" id="BLXT01008205">
    <property type="protein sequence ID" value="GFO46679.1"/>
    <property type="molecule type" value="Genomic_DNA"/>
</dbReference>
<dbReference type="Proteomes" id="UP000735302">
    <property type="component" value="Unassembled WGS sequence"/>
</dbReference>
<feature type="region of interest" description="Disordered" evidence="1">
    <location>
        <begin position="59"/>
        <end position="89"/>
    </location>
</feature>
<reference evidence="2 3" key="1">
    <citation type="journal article" date="2021" name="Elife">
        <title>Chloroplast acquisition without the gene transfer in kleptoplastic sea slugs, Plakobranchus ocellatus.</title>
        <authorList>
            <person name="Maeda T."/>
            <person name="Takahashi S."/>
            <person name="Yoshida T."/>
            <person name="Shimamura S."/>
            <person name="Takaki Y."/>
            <person name="Nagai Y."/>
            <person name="Toyoda A."/>
            <person name="Suzuki Y."/>
            <person name="Arimoto A."/>
            <person name="Ishii H."/>
            <person name="Satoh N."/>
            <person name="Nishiyama T."/>
            <person name="Hasebe M."/>
            <person name="Maruyama T."/>
            <person name="Minagawa J."/>
            <person name="Obokata J."/>
            <person name="Shigenobu S."/>
        </authorList>
    </citation>
    <scope>NUCLEOTIDE SEQUENCE [LARGE SCALE GENOMIC DNA]</scope>
</reference>
<evidence type="ECO:0000313" key="3">
    <source>
        <dbReference type="Proteomes" id="UP000735302"/>
    </source>
</evidence>